<accession>W8RLX1</accession>
<evidence type="ECO:0000313" key="1">
    <source>
        <dbReference type="EMBL" id="AHM02040.1"/>
    </source>
</evidence>
<proteinExistence type="predicted"/>
<name>W8RLX1_9ARCH</name>
<protein>
    <submittedName>
        <fullName evidence="1">Tia invasion determinant-related protein</fullName>
    </submittedName>
</protein>
<dbReference type="EMBL" id="KF439061">
    <property type="protein sequence ID" value="AHM02040.1"/>
    <property type="molecule type" value="Genomic_DNA"/>
</dbReference>
<dbReference type="Gene3D" id="2.40.160.20">
    <property type="match status" value="1"/>
</dbReference>
<dbReference type="SUPFAM" id="SSF56925">
    <property type="entry name" value="OMPA-like"/>
    <property type="match status" value="1"/>
</dbReference>
<sequence length="231" mass="24694">MRTKLLGFVISLVITAPDLAAAQKTPPLADPATAGGLYFSGELALGGARSTSAPGIYEASIDYTTGLAGGVGYRIGPVRLEGQLRADHFDVSSMNPVPGSPLGSPETAVNFTGWGLMANAFYDIGAIGKIRPYLGGGIGFVDMSARAEDFVFCFVVCWERTPMITGSDTVMAWQAMAGLTIPASWIGGEWQAGYRYYRTDDMQFHLEGYGPFTQEGLESHSVTFGVRHFLN</sequence>
<organism evidence="1">
    <name type="scientific">uncultured miscellaneous Crenarchaeota group</name>
    <dbReference type="NCBI Taxonomy" id="1368239"/>
    <lineage>
        <taxon>Archaea</taxon>
        <taxon>Candidatus Bathyarchaeota</taxon>
        <taxon>environmental samples</taxon>
    </lineage>
</organism>
<reference evidence="1" key="1">
    <citation type="journal article" date="2014" name="ISME J.">
        <title>Genetic and functional properties of uncultivated MCG archaea assessed by metagenome and gene expression analyses.</title>
        <authorList>
            <person name="Meng J."/>
            <person name="Xu J."/>
            <person name="Qin D."/>
            <person name="He Y."/>
            <person name="Xiao X."/>
            <person name="Wang F."/>
        </authorList>
    </citation>
    <scope>NUCLEOTIDE SEQUENCE</scope>
</reference>
<dbReference type="InterPro" id="IPR011250">
    <property type="entry name" value="OMP/PagP_B-barrel"/>
</dbReference>
<dbReference type="AlphaFoldDB" id="W8RLX1"/>